<organism evidence="9 10">
    <name type="scientific">Folsomia candida</name>
    <name type="common">Springtail</name>
    <dbReference type="NCBI Taxonomy" id="158441"/>
    <lineage>
        <taxon>Eukaryota</taxon>
        <taxon>Metazoa</taxon>
        <taxon>Ecdysozoa</taxon>
        <taxon>Arthropoda</taxon>
        <taxon>Hexapoda</taxon>
        <taxon>Collembola</taxon>
        <taxon>Entomobryomorpha</taxon>
        <taxon>Isotomoidea</taxon>
        <taxon>Isotomidae</taxon>
        <taxon>Proisotominae</taxon>
        <taxon>Folsomia</taxon>
    </lineage>
</organism>
<dbReference type="Proteomes" id="UP000198287">
    <property type="component" value="Unassembled WGS sequence"/>
</dbReference>
<evidence type="ECO:0000256" key="5">
    <source>
        <dbReference type="ARBA" id="ARBA00023242"/>
    </source>
</evidence>
<evidence type="ECO:0000256" key="3">
    <source>
        <dbReference type="ARBA" id="ARBA00011117"/>
    </source>
</evidence>
<dbReference type="FunFam" id="3.30.70.1730:FF:000005">
    <property type="entry name" value="Ribosome assembly factor mrt4"/>
    <property type="match status" value="1"/>
</dbReference>
<dbReference type="Gene3D" id="3.30.70.1730">
    <property type="match status" value="1"/>
</dbReference>
<dbReference type="GO" id="GO:0006364">
    <property type="term" value="P:rRNA processing"/>
    <property type="evidence" value="ECO:0007669"/>
    <property type="project" value="TreeGrafter"/>
</dbReference>
<evidence type="ECO:0000256" key="2">
    <source>
        <dbReference type="ARBA" id="ARBA00008889"/>
    </source>
</evidence>
<sequence length="256" mass="29209">MPKSKRDKKVSLTRTAKHGKEWKKDIYEKVRTAAEQYASIYVIRVDGMRVGALNEIRKHFKDSTILLAKNKVMALALGKDEASEVSENTHKIAERLTGQCGLLFTDREESDVISFIEEFVERDYARSGTKASEEVILKEGPLTQFSHAIEPHLRSLGMPTQLKKGIVTLLQDFTVCKKRQVLTPQQANILKLLEIQMAQFKIKLDSKWTKPDDFKILASKDDDESEEEDDEDVADEENQVEVDDEEMDASDDDDDE</sequence>
<dbReference type="EMBL" id="LNIX01000008">
    <property type="protein sequence ID" value="OXA50713.1"/>
    <property type="molecule type" value="Genomic_DNA"/>
</dbReference>
<dbReference type="Pfam" id="PF17777">
    <property type="entry name" value="RL10P_insert"/>
    <property type="match status" value="1"/>
</dbReference>
<evidence type="ECO:0000259" key="8">
    <source>
        <dbReference type="Pfam" id="PF17777"/>
    </source>
</evidence>
<evidence type="ECO:0000256" key="4">
    <source>
        <dbReference type="ARBA" id="ARBA00022490"/>
    </source>
</evidence>
<dbReference type="OrthoDB" id="10262308at2759"/>
<dbReference type="Pfam" id="PF00466">
    <property type="entry name" value="Ribosomal_L10"/>
    <property type="match status" value="1"/>
</dbReference>
<dbReference type="GO" id="GO:0000027">
    <property type="term" value="P:ribosomal large subunit assembly"/>
    <property type="evidence" value="ECO:0007669"/>
    <property type="project" value="InterPro"/>
</dbReference>
<dbReference type="PANTHER" id="PTHR45841">
    <property type="entry name" value="MRNA TURNOVER PROTEIN 4 MRTO4"/>
    <property type="match status" value="1"/>
</dbReference>
<comment type="function">
    <text evidence="1 6">Component of the ribosome assembly machinery. Nuclear paralog of the ribosomal protein P0, it binds pre-60S subunits at an early stage of assembly in the nucleolus, and is replaced by P0 in cytoplasmic pre-60S subunits and mature 80S ribosomes.</text>
</comment>
<comment type="caution">
    <text evidence="9">The sequence shown here is derived from an EMBL/GenBank/DDBJ whole genome shotgun (WGS) entry which is preliminary data.</text>
</comment>
<feature type="domain" description="Large ribosomal subunit protein uL10-like insertion" evidence="8">
    <location>
        <begin position="125"/>
        <end position="195"/>
    </location>
</feature>
<dbReference type="InterPro" id="IPR001790">
    <property type="entry name" value="Ribosomal_uL10"/>
</dbReference>
<dbReference type="InterPro" id="IPR051742">
    <property type="entry name" value="Ribosome_Assembly_uL10"/>
</dbReference>
<protein>
    <recommendedName>
        <fullName evidence="6">Ribosome assembly factor mrt4</fullName>
    </recommendedName>
</protein>
<feature type="region of interest" description="Disordered" evidence="7">
    <location>
        <begin position="215"/>
        <end position="256"/>
    </location>
</feature>
<dbReference type="InterPro" id="IPR043141">
    <property type="entry name" value="Ribosomal_uL10-like_sf"/>
</dbReference>
<accession>A0A226DZJ1</accession>
<evidence type="ECO:0000256" key="1">
    <source>
        <dbReference type="ARBA" id="ARBA00004046"/>
    </source>
</evidence>
<dbReference type="STRING" id="158441.A0A226DZJ1"/>
<dbReference type="AlphaFoldDB" id="A0A226DZJ1"/>
<reference evidence="9 10" key="1">
    <citation type="submission" date="2015-12" db="EMBL/GenBank/DDBJ databases">
        <title>The genome of Folsomia candida.</title>
        <authorList>
            <person name="Faddeeva A."/>
            <person name="Derks M.F."/>
            <person name="Anvar Y."/>
            <person name="Smit S."/>
            <person name="Van Straalen N."/>
            <person name="Roelofs D."/>
        </authorList>
    </citation>
    <scope>NUCLEOTIDE SEQUENCE [LARGE SCALE GENOMIC DNA]</scope>
    <source>
        <strain evidence="9 10">VU population</strain>
        <tissue evidence="9">Whole body</tissue>
    </source>
</reference>
<dbReference type="GO" id="GO:0005730">
    <property type="term" value="C:nucleolus"/>
    <property type="evidence" value="ECO:0007669"/>
    <property type="project" value="UniProtKB-SubCell"/>
</dbReference>
<evidence type="ECO:0000313" key="9">
    <source>
        <dbReference type="EMBL" id="OXA50713.1"/>
    </source>
</evidence>
<dbReference type="InterPro" id="IPR040637">
    <property type="entry name" value="Ribosomal_uL10-like_insert"/>
</dbReference>
<comment type="similarity">
    <text evidence="2 6">Belongs to the universal ribosomal protein uL10 family.</text>
</comment>
<dbReference type="SUPFAM" id="SSF160369">
    <property type="entry name" value="Ribosomal protein L10-like"/>
    <property type="match status" value="1"/>
</dbReference>
<dbReference type="InterPro" id="IPR043164">
    <property type="entry name" value="Ribosomal_uL10-like_insert_sf"/>
</dbReference>
<dbReference type="GO" id="GO:0030687">
    <property type="term" value="C:preribosome, large subunit precursor"/>
    <property type="evidence" value="ECO:0007669"/>
    <property type="project" value="TreeGrafter"/>
</dbReference>
<dbReference type="CDD" id="cd05796">
    <property type="entry name" value="Ribosomal_P0_like"/>
    <property type="match status" value="1"/>
</dbReference>
<evidence type="ECO:0000256" key="6">
    <source>
        <dbReference type="RuleBase" id="RU364039"/>
    </source>
</evidence>
<evidence type="ECO:0000313" key="10">
    <source>
        <dbReference type="Proteomes" id="UP000198287"/>
    </source>
</evidence>
<gene>
    <name evidence="9" type="ORF">Fcan01_14123</name>
</gene>
<dbReference type="InterPro" id="IPR033867">
    <property type="entry name" value="Mrt4"/>
</dbReference>
<comment type="subunit">
    <text evidence="3 6">Associates with the pre-60S ribosomal particle.</text>
</comment>
<dbReference type="GO" id="GO:0003723">
    <property type="term" value="F:RNA binding"/>
    <property type="evidence" value="ECO:0007669"/>
    <property type="project" value="TreeGrafter"/>
</dbReference>
<keyword evidence="5 6" id="KW-0539">Nucleus</keyword>
<keyword evidence="6" id="KW-0690">Ribosome biogenesis</keyword>
<dbReference type="GO" id="GO:0005737">
    <property type="term" value="C:cytoplasm"/>
    <property type="evidence" value="ECO:0007669"/>
    <property type="project" value="UniProtKB-SubCell"/>
</dbReference>
<name>A0A226DZJ1_FOLCA</name>
<proteinExistence type="inferred from homology"/>
<dbReference type="GO" id="GO:0000956">
    <property type="term" value="P:nuclear-transcribed mRNA catabolic process"/>
    <property type="evidence" value="ECO:0007669"/>
    <property type="project" value="TreeGrafter"/>
</dbReference>
<dbReference type="PANTHER" id="PTHR45841:SF1">
    <property type="entry name" value="MRNA TURNOVER PROTEIN 4 HOMOLOG"/>
    <property type="match status" value="1"/>
</dbReference>
<dbReference type="Gene3D" id="3.90.105.20">
    <property type="match status" value="1"/>
</dbReference>
<keyword evidence="10" id="KW-1185">Reference proteome</keyword>
<dbReference type="FunFam" id="3.90.105.20:FF:000003">
    <property type="entry name" value="Ribosome assembly factor mrt4"/>
    <property type="match status" value="1"/>
</dbReference>
<comment type="subcellular location">
    <subcellularLocation>
        <location evidence="6">Cytoplasm</location>
    </subcellularLocation>
    <subcellularLocation>
        <location evidence="6">Nucleus</location>
        <location evidence="6">Nucleolus</location>
    </subcellularLocation>
</comment>
<keyword evidence="4 6" id="KW-0963">Cytoplasm</keyword>
<feature type="compositionally biased region" description="Acidic residues" evidence="7">
    <location>
        <begin position="221"/>
        <end position="256"/>
    </location>
</feature>
<dbReference type="OMA" id="LEWAENY"/>
<evidence type="ECO:0000256" key="7">
    <source>
        <dbReference type="SAM" id="MobiDB-lite"/>
    </source>
</evidence>